<evidence type="ECO:0000256" key="2">
    <source>
        <dbReference type="ARBA" id="ARBA00023015"/>
    </source>
</evidence>
<gene>
    <name evidence="7" type="ORF">SAMN05444274_103349</name>
</gene>
<dbReference type="Pfam" id="PF00440">
    <property type="entry name" value="TetR_N"/>
    <property type="match status" value="1"/>
</dbReference>
<evidence type="ECO:0000256" key="3">
    <source>
        <dbReference type="ARBA" id="ARBA00023125"/>
    </source>
</evidence>
<dbReference type="RefSeq" id="WP_073000452.1">
    <property type="nucleotide sequence ID" value="NZ_FQUM01000003.1"/>
</dbReference>
<keyword evidence="2" id="KW-0805">Transcription regulation</keyword>
<dbReference type="AlphaFoldDB" id="A0A1M4YH02"/>
<sequence length="200" mass="23289">MEVHDRIVDEATRQFMQFGIRNVTMDAIAAALGMSKRTVYEAFKDKTSLVHTCIRSLRHKHREKSKEVCDSSRNVVETIFSFLDEGIKAMNSVNPVFFRDLEKFYPETWNSLRTKNEKEAFLFTKELLQQGIDEGFFRPEINIPIVAKLFHEQKNLLANEAIFPREEYNYADVFHSLTLNFIRGISTKKGIDLIDSMLTK</sequence>
<dbReference type="SUPFAM" id="SSF46689">
    <property type="entry name" value="Homeodomain-like"/>
    <property type="match status" value="1"/>
</dbReference>
<dbReference type="EMBL" id="FQUM01000003">
    <property type="protein sequence ID" value="SHF04958.1"/>
    <property type="molecule type" value="Genomic_DNA"/>
</dbReference>
<keyword evidence="8" id="KW-1185">Reference proteome</keyword>
<reference evidence="7 8" key="1">
    <citation type="submission" date="2016-11" db="EMBL/GenBank/DDBJ databases">
        <authorList>
            <person name="Jaros S."/>
            <person name="Januszkiewicz K."/>
            <person name="Wedrychowicz H."/>
        </authorList>
    </citation>
    <scope>NUCLEOTIDE SEQUENCE [LARGE SCALE GENOMIC DNA]</scope>
    <source>
        <strain evidence="7 8">DSM 26910</strain>
    </source>
</reference>
<evidence type="ECO:0000313" key="7">
    <source>
        <dbReference type="EMBL" id="SHF04958.1"/>
    </source>
</evidence>
<feature type="DNA-binding region" description="H-T-H motif" evidence="5">
    <location>
        <begin position="24"/>
        <end position="43"/>
    </location>
</feature>
<feature type="domain" description="HTH tetR-type" evidence="6">
    <location>
        <begin position="1"/>
        <end position="61"/>
    </location>
</feature>
<dbReference type="InterPro" id="IPR001647">
    <property type="entry name" value="HTH_TetR"/>
</dbReference>
<dbReference type="InterPro" id="IPR036271">
    <property type="entry name" value="Tet_transcr_reg_TetR-rel_C_sf"/>
</dbReference>
<dbReference type="Gene3D" id="1.10.357.10">
    <property type="entry name" value="Tetracycline Repressor, domain 2"/>
    <property type="match status" value="2"/>
</dbReference>
<evidence type="ECO:0000256" key="1">
    <source>
        <dbReference type="ARBA" id="ARBA00022491"/>
    </source>
</evidence>
<organism evidence="7 8">
    <name type="scientific">Mariniphaga anaerophila</name>
    <dbReference type="NCBI Taxonomy" id="1484053"/>
    <lineage>
        <taxon>Bacteria</taxon>
        <taxon>Pseudomonadati</taxon>
        <taxon>Bacteroidota</taxon>
        <taxon>Bacteroidia</taxon>
        <taxon>Marinilabiliales</taxon>
        <taxon>Prolixibacteraceae</taxon>
        <taxon>Mariniphaga</taxon>
    </lineage>
</organism>
<dbReference type="OrthoDB" id="881297at2"/>
<protein>
    <submittedName>
        <fullName evidence="7">Transcriptional regulator, TetR family</fullName>
    </submittedName>
</protein>
<proteinExistence type="predicted"/>
<evidence type="ECO:0000313" key="8">
    <source>
        <dbReference type="Proteomes" id="UP000184164"/>
    </source>
</evidence>
<keyword evidence="4" id="KW-0804">Transcription</keyword>
<keyword evidence="1" id="KW-0678">Repressor</keyword>
<dbReference type="Proteomes" id="UP000184164">
    <property type="component" value="Unassembled WGS sequence"/>
</dbReference>
<keyword evidence="3 5" id="KW-0238">DNA-binding</keyword>
<dbReference type="GO" id="GO:0003700">
    <property type="term" value="F:DNA-binding transcription factor activity"/>
    <property type="evidence" value="ECO:0007669"/>
    <property type="project" value="TreeGrafter"/>
</dbReference>
<dbReference type="InterPro" id="IPR050109">
    <property type="entry name" value="HTH-type_TetR-like_transc_reg"/>
</dbReference>
<evidence type="ECO:0000256" key="4">
    <source>
        <dbReference type="ARBA" id="ARBA00023163"/>
    </source>
</evidence>
<dbReference type="InterPro" id="IPR009057">
    <property type="entry name" value="Homeodomain-like_sf"/>
</dbReference>
<evidence type="ECO:0000259" key="6">
    <source>
        <dbReference type="PROSITE" id="PS50977"/>
    </source>
</evidence>
<accession>A0A1M4YH02</accession>
<evidence type="ECO:0000256" key="5">
    <source>
        <dbReference type="PROSITE-ProRule" id="PRU00335"/>
    </source>
</evidence>
<dbReference type="GO" id="GO:0000976">
    <property type="term" value="F:transcription cis-regulatory region binding"/>
    <property type="evidence" value="ECO:0007669"/>
    <property type="project" value="TreeGrafter"/>
</dbReference>
<dbReference type="STRING" id="1484053.SAMN05444274_103349"/>
<dbReference type="PROSITE" id="PS50977">
    <property type="entry name" value="HTH_TETR_2"/>
    <property type="match status" value="1"/>
</dbReference>
<dbReference type="SUPFAM" id="SSF48498">
    <property type="entry name" value="Tetracyclin repressor-like, C-terminal domain"/>
    <property type="match status" value="1"/>
</dbReference>
<dbReference type="PANTHER" id="PTHR30055">
    <property type="entry name" value="HTH-TYPE TRANSCRIPTIONAL REGULATOR RUTR"/>
    <property type="match status" value="1"/>
</dbReference>
<dbReference type="PANTHER" id="PTHR30055:SF175">
    <property type="entry name" value="HTH-TYPE TRANSCRIPTIONAL REPRESSOR KSTR2"/>
    <property type="match status" value="1"/>
</dbReference>
<name>A0A1M4YH02_9BACT</name>